<dbReference type="GeneID" id="25325372"/>
<reference evidence="4 5" key="1">
    <citation type="submission" date="2015-01" db="EMBL/GenBank/DDBJ databases">
        <title>The Genome Sequence of Exophiala xenobiotica CBS118157.</title>
        <authorList>
            <consortium name="The Broad Institute Genomics Platform"/>
            <person name="Cuomo C."/>
            <person name="de Hoog S."/>
            <person name="Gorbushina A."/>
            <person name="Stielow B."/>
            <person name="Teixiera M."/>
            <person name="Abouelleil A."/>
            <person name="Chapman S.B."/>
            <person name="Priest M."/>
            <person name="Young S.K."/>
            <person name="Wortman J."/>
            <person name="Nusbaum C."/>
            <person name="Birren B."/>
        </authorList>
    </citation>
    <scope>NUCLEOTIDE SEQUENCE [LARGE SCALE GENOMIC DNA]</scope>
    <source>
        <strain evidence="4 5">CBS 118157</strain>
    </source>
</reference>
<sequence>MAVDTQEANIFSITPPPSDFDEFDQSGLLTCSPSLVGFTYPSPAPSSRDHASSVSSDSLFMLPGLSAMSGEHRSHSHDLQHLNFDDATSSDSASFFPIAPVTDPSMAFGHTSTSGAGANSYNMYEQTNWFQFPNYSQPTPMMPYEPTHSTSYDAFSSTHPSMANIIPPTPQDIQPTPFDFNAPPALASNGHLVASPSFSHASHRSRGSISSLSRSCSPIPHLSKSFSSDSTMLRPNIRSQSTSSTSSLHQYGIPVAEAPSMMPTGMSTSSAGSPTGSTQAWRCAYPGCTSRATFTRGCDLRKHYNRHSKHLFCRVDGCPQSEAAAASRAKSADQPLAGGFSSKKDRARHEAKHSPSIKCEWRGPDGEECPRVFSRMDNMKDHVRRIHRKDQSPQQQQQKPSHAQSSSRK</sequence>
<dbReference type="SMART" id="SM00355">
    <property type="entry name" value="ZnF_C2H2"/>
    <property type="match status" value="2"/>
</dbReference>
<organism evidence="4 5">
    <name type="scientific">Exophiala xenobiotica</name>
    <dbReference type="NCBI Taxonomy" id="348802"/>
    <lineage>
        <taxon>Eukaryota</taxon>
        <taxon>Fungi</taxon>
        <taxon>Dikarya</taxon>
        <taxon>Ascomycota</taxon>
        <taxon>Pezizomycotina</taxon>
        <taxon>Eurotiomycetes</taxon>
        <taxon>Chaetothyriomycetidae</taxon>
        <taxon>Chaetothyriales</taxon>
        <taxon>Herpotrichiellaceae</taxon>
        <taxon>Exophiala</taxon>
    </lineage>
</organism>
<dbReference type="InterPro" id="IPR013087">
    <property type="entry name" value="Znf_C2H2_type"/>
</dbReference>
<name>A0A0D2C2F3_9EURO</name>
<dbReference type="RefSeq" id="XP_013319560.1">
    <property type="nucleotide sequence ID" value="XM_013464106.1"/>
</dbReference>
<feature type="compositionally biased region" description="Polar residues" evidence="2">
    <location>
        <begin position="1"/>
        <end position="12"/>
    </location>
</feature>
<dbReference type="HOGENOM" id="CLU_644046_0_0_1"/>
<dbReference type="AlphaFoldDB" id="A0A0D2C2F3"/>
<protein>
    <recommendedName>
        <fullName evidence="3">C2H2-type domain-containing protein</fullName>
    </recommendedName>
</protein>
<keyword evidence="1" id="KW-0479">Metal-binding</keyword>
<feature type="compositionally biased region" description="Low complexity" evidence="2">
    <location>
        <begin position="392"/>
        <end position="409"/>
    </location>
</feature>
<dbReference type="GO" id="GO:0008270">
    <property type="term" value="F:zinc ion binding"/>
    <property type="evidence" value="ECO:0007669"/>
    <property type="project" value="UniProtKB-KW"/>
</dbReference>
<dbReference type="Proteomes" id="UP000054342">
    <property type="component" value="Unassembled WGS sequence"/>
</dbReference>
<evidence type="ECO:0000256" key="1">
    <source>
        <dbReference type="PROSITE-ProRule" id="PRU00042"/>
    </source>
</evidence>
<feature type="region of interest" description="Disordered" evidence="2">
    <location>
        <begin position="1"/>
        <end position="24"/>
    </location>
</feature>
<keyword evidence="1" id="KW-0863">Zinc-finger</keyword>
<dbReference type="Gene3D" id="3.30.160.60">
    <property type="entry name" value="Classic Zinc Finger"/>
    <property type="match status" value="1"/>
</dbReference>
<evidence type="ECO:0000259" key="3">
    <source>
        <dbReference type="PROSITE" id="PS50157"/>
    </source>
</evidence>
<feature type="compositionally biased region" description="Basic and acidic residues" evidence="2">
    <location>
        <begin position="359"/>
        <end position="370"/>
    </location>
</feature>
<keyword evidence="1" id="KW-0862">Zinc</keyword>
<keyword evidence="5" id="KW-1185">Reference proteome</keyword>
<feature type="region of interest" description="Disordered" evidence="2">
    <location>
        <begin position="326"/>
        <end position="409"/>
    </location>
</feature>
<accession>A0A0D2C2F3</accession>
<dbReference type="OrthoDB" id="654211at2759"/>
<feature type="compositionally biased region" description="Polar residues" evidence="2">
    <location>
        <begin position="224"/>
        <end position="233"/>
    </location>
</feature>
<proteinExistence type="predicted"/>
<gene>
    <name evidence="4" type="ORF">PV05_03464</name>
</gene>
<feature type="domain" description="C2H2-type" evidence="3">
    <location>
        <begin position="357"/>
        <end position="392"/>
    </location>
</feature>
<dbReference type="PROSITE" id="PS50157">
    <property type="entry name" value="ZINC_FINGER_C2H2_2"/>
    <property type="match status" value="1"/>
</dbReference>
<dbReference type="EMBL" id="KN847318">
    <property type="protein sequence ID" value="KIW58976.1"/>
    <property type="molecule type" value="Genomic_DNA"/>
</dbReference>
<dbReference type="STRING" id="348802.A0A0D2C2F3"/>
<evidence type="ECO:0000313" key="4">
    <source>
        <dbReference type="EMBL" id="KIW58976.1"/>
    </source>
</evidence>
<evidence type="ECO:0000313" key="5">
    <source>
        <dbReference type="Proteomes" id="UP000054342"/>
    </source>
</evidence>
<feature type="region of interest" description="Disordered" evidence="2">
    <location>
        <begin position="197"/>
        <end position="249"/>
    </location>
</feature>
<feature type="compositionally biased region" description="Low complexity" evidence="2">
    <location>
        <begin position="207"/>
        <end position="217"/>
    </location>
</feature>
<evidence type="ECO:0000256" key="2">
    <source>
        <dbReference type="SAM" id="MobiDB-lite"/>
    </source>
</evidence>